<dbReference type="EMBL" id="VOSM01000005">
    <property type="protein sequence ID" value="TXD36532.1"/>
    <property type="molecule type" value="Genomic_DNA"/>
</dbReference>
<protein>
    <submittedName>
        <fullName evidence="2">Uncharacterized protein</fullName>
    </submittedName>
</protein>
<evidence type="ECO:0000256" key="1">
    <source>
        <dbReference type="SAM" id="Phobius"/>
    </source>
</evidence>
<reference evidence="2 3" key="1">
    <citation type="submission" date="2019-08" db="EMBL/GenBank/DDBJ databases">
        <title>Bradymonadales sp. TMQ4.</title>
        <authorList>
            <person name="Liang Q."/>
        </authorList>
    </citation>
    <scope>NUCLEOTIDE SEQUENCE [LARGE SCALE GENOMIC DNA]</scope>
    <source>
        <strain evidence="2 3">TMQ4</strain>
    </source>
</reference>
<gene>
    <name evidence="2" type="ORF">FRC98_11885</name>
</gene>
<dbReference type="AlphaFoldDB" id="A0A5C6X8A5"/>
<evidence type="ECO:0000313" key="2">
    <source>
        <dbReference type="EMBL" id="TXD36532.1"/>
    </source>
</evidence>
<evidence type="ECO:0000313" key="3">
    <source>
        <dbReference type="Proteomes" id="UP000321412"/>
    </source>
</evidence>
<keyword evidence="1" id="KW-0812">Transmembrane</keyword>
<proteinExistence type="predicted"/>
<dbReference type="RefSeq" id="WP_146981660.1">
    <property type="nucleotide sequence ID" value="NZ_VOSM01000005.1"/>
</dbReference>
<feature type="transmembrane region" description="Helical" evidence="1">
    <location>
        <begin position="16"/>
        <end position="36"/>
    </location>
</feature>
<dbReference type="Proteomes" id="UP000321412">
    <property type="component" value="Unassembled WGS sequence"/>
</dbReference>
<dbReference type="OrthoDB" id="5510005at2"/>
<name>A0A5C6X8A5_9DELT</name>
<feature type="transmembrane region" description="Helical" evidence="1">
    <location>
        <begin position="48"/>
        <end position="67"/>
    </location>
</feature>
<keyword evidence="1" id="KW-0472">Membrane</keyword>
<comment type="caution">
    <text evidence="2">The sequence shown here is derived from an EMBL/GenBank/DDBJ whole genome shotgun (WGS) entry which is preliminary data.</text>
</comment>
<keyword evidence="3" id="KW-1185">Reference proteome</keyword>
<sequence length="183" mass="20381">MLEHAQRQKKRQARVLWIWSFAMTLFSLPCVTFALYEVIIGAPNVEGNLMMALFFGVILAAAITLGVKARKTGLQANELHIPEDLERFILQLAQKGGGELSAATLALESKLNLDQSAHVLAEFEKRGHAYSVVVGEGSRRYIFPDLKASALPSDPHAAGTDDFMRRLSEREVVEEPHYHNHES</sequence>
<organism evidence="2 3">
    <name type="scientific">Lujinxingia vulgaris</name>
    <dbReference type="NCBI Taxonomy" id="2600176"/>
    <lineage>
        <taxon>Bacteria</taxon>
        <taxon>Deltaproteobacteria</taxon>
        <taxon>Bradymonadales</taxon>
        <taxon>Lujinxingiaceae</taxon>
        <taxon>Lujinxingia</taxon>
    </lineage>
</organism>
<keyword evidence="1" id="KW-1133">Transmembrane helix</keyword>
<accession>A0A5C6X8A5</accession>